<sequence>MINNKMKILISSLFIMCLLAFGALLIFNYSITGILKKHGISKDEIRLTMEKTQFRFYLYEKKSGAKSQLGILTMHKEKDQLFWSFYNDSNLIDSGEREIVKTFFPTIENGILVSHSVWGGYLNKAVSKVNLRSTNGEIFSAELIFTAADGSTYFMHDLGNNDNQIEIAD</sequence>
<dbReference type="Proteomes" id="UP000215145">
    <property type="component" value="Unassembled WGS sequence"/>
</dbReference>
<dbReference type="EMBL" id="NMUQ01000002">
    <property type="protein sequence ID" value="OXM14250.1"/>
    <property type="molecule type" value="Genomic_DNA"/>
</dbReference>
<name>A0A229NWK8_9BACL</name>
<keyword evidence="2" id="KW-1185">Reference proteome</keyword>
<protein>
    <submittedName>
        <fullName evidence="1">Uncharacterized protein</fullName>
    </submittedName>
</protein>
<comment type="caution">
    <text evidence="1">The sequence shown here is derived from an EMBL/GenBank/DDBJ whole genome shotgun (WGS) entry which is preliminary data.</text>
</comment>
<dbReference type="OrthoDB" id="2991293at2"/>
<evidence type="ECO:0000313" key="1">
    <source>
        <dbReference type="EMBL" id="OXM14250.1"/>
    </source>
</evidence>
<accession>A0A229NWK8</accession>
<gene>
    <name evidence="1" type="ORF">CGZ75_14920</name>
</gene>
<organism evidence="1 2">
    <name type="scientific">Paenibacillus herberti</name>
    <dbReference type="NCBI Taxonomy" id="1619309"/>
    <lineage>
        <taxon>Bacteria</taxon>
        <taxon>Bacillati</taxon>
        <taxon>Bacillota</taxon>
        <taxon>Bacilli</taxon>
        <taxon>Bacillales</taxon>
        <taxon>Paenibacillaceae</taxon>
        <taxon>Paenibacillus</taxon>
    </lineage>
</organism>
<dbReference type="RefSeq" id="WP_089525074.1">
    <property type="nucleotide sequence ID" value="NZ_NMUQ01000002.1"/>
</dbReference>
<proteinExistence type="predicted"/>
<dbReference type="AlphaFoldDB" id="A0A229NWK8"/>
<evidence type="ECO:0000313" key="2">
    <source>
        <dbReference type="Proteomes" id="UP000215145"/>
    </source>
</evidence>
<reference evidence="1 2" key="1">
    <citation type="submission" date="2017-07" db="EMBL/GenBank/DDBJ databases">
        <title>Paenibacillus herberti R33 genome sequencing and assembly.</title>
        <authorList>
            <person name="Su W."/>
        </authorList>
    </citation>
    <scope>NUCLEOTIDE SEQUENCE [LARGE SCALE GENOMIC DNA]</scope>
    <source>
        <strain evidence="1 2">R33</strain>
    </source>
</reference>